<evidence type="ECO:0000313" key="2">
    <source>
        <dbReference type="Proteomes" id="UP000664698"/>
    </source>
</evidence>
<organism evidence="1 2">
    <name type="scientific">Algoriphagus aestuariicola</name>
    <dbReference type="NCBI Taxonomy" id="1852016"/>
    <lineage>
        <taxon>Bacteria</taxon>
        <taxon>Pseudomonadati</taxon>
        <taxon>Bacteroidota</taxon>
        <taxon>Cytophagia</taxon>
        <taxon>Cytophagales</taxon>
        <taxon>Cyclobacteriaceae</taxon>
        <taxon>Algoriphagus</taxon>
    </lineage>
</organism>
<dbReference type="Proteomes" id="UP000664698">
    <property type="component" value="Unassembled WGS sequence"/>
</dbReference>
<protein>
    <recommendedName>
        <fullName evidence="3">Carbohydrate-binding domain-containing protein</fullName>
    </recommendedName>
</protein>
<reference evidence="1 2" key="1">
    <citation type="submission" date="2021-03" db="EMBL/GenBank/DDBJ databases">
        <title>novel species isolated from a fishpond in China.</title>
        <authorList>
            <person name="Lu H."/>
            <person name="Cai Z."/>
        </authorList>
    </citation>
    <scope>NUCLEOTIDE SEQUENCE [LARGE SCALE GENOMIC DNA]</scope>
    <source>
        <strain evidence="1 2">JCM 31546</strain>
    </source>
</reference>
<dbReference type="EMBL" id="JAFKCW010000001">
    <property type="protein sequence ID" value="MBN7799814.1"/>
    <property type="molecule type" value="Genomic_DNA"/>
</dbReference>
<accession>A0ABS3BQ68</accession>
<evidence type="ECO:0000313" key="1">
    <source>
        <dbReference type="EMBL" id="MBN7799814.1"/>
    </source>
</evidence>
<evidence type="ECO:0008006" key="3">
    <source>
        <dbReference type="Google" id="ProtNLM"/>
    </source>
</evidence>
<comment type="caution">
    <text evidence="1">The sequence shown here is derived from an EMBL/GenBank/DDBJ whole genome shotgun (WGS) entry which is preliminary data.</text>
</comment>
<proteinExistence type="predicted"/>
<name>A0ABS3BQ68_9BACT</name>
<dbReference type="RefSeq" id="WP_206567790.1">
    <property type="nucleotide sequence ID" value="NZ_JAFKCW010000001.1"/>
</dbReference>
<gene>
    <name evidence="1" type="ORF">J0A67_03030</name>
</gene>
<keyword evidence="2" id="KW-1185">Reference proteome</keyword>
<sequence length="502" mass="55161">MAKVVKSLSITTPILFAFPFKSEWAQTPIDINKPLSSGDWEDAGTLKFSRGVVLAKNDANFLYLALDLTEDHGNDAGTNDYFWLSFDVNRDRAITANKDVNYGLYPGQPNKLGKQFYLGPATWTGLQPDPSLSEVRQEFGASSNSSSSHRIWKFQIDLKEINVALSWPLSTPYTYFGFRVRSSNPAFTTDFPGNFYKDFTKLRQLILSRKPVIPPADLGPLVGSVGLIPTTKINASGRATTDAGYFVFVQNAAFGGTLNLIGNRTKIQQLWDNSIKKYKVEITPPGGSAQKLISNWSNYRWNGTTYVLETFAPSALGFYELANPGNDYSIDDLLIQFPTSALLPGLYQIKVTFYKRVLAVEVPDATQTLGLYIDNHLPAINIDSIKHGASEVSACAIETIGAAPDGLKFKVTGHDPEGNLRQASFAATYGSGLSTGIYSEAYDLSKGNWQGFIAKTIPESGNWRPPQSCAYSFIVTAWARTTNGYGYIGHISTHRNLTLLLG</sequence>